<gene>
    <name evidence="2" type="ORF">Q765_16130</name>
</gene>
<dbReference type="AlphaFoldDB" id="A0A0A2M1G4"/>
<keyword evidence="3" id="KW-1185">Reference proteome</keyword>
<feature type="signal peptide" evidence="1">
    <location>
        <begin position="1"/>
        <end position="18"/>
    </location>
</feature>
<dbReference type="Proteomes" id="UP000030152">
    <property type="component" value="Unassembled WGS sequence"/>
</dbReference>
<protein>
    <submittedName>
        <fullName evidence="2">Uncharacterized protein</fullName>
    </submittedName>
</protein>
<dbReference type="RefSeq" id="WP_020212442.1">
    <property type="nucleotide sequence ID" value="NZ_JRLX01000021.1"/>
</dbReference>
<proteinExistence type="predicted"/>
<feature type="chain" id="PRO_5002002751" evidence="1">
    <location>
        <begin position="19"/>
        <end position="190"/>
    </location>
</feature>
<accession>A0A0A2M1G4</accession>
<keyword evidence="1" id="KW-0732">Signal</keyword>
<dbReference type="eggNOG" id="ENOG5032WZP">
    <property type="taxonomic scope" value="Bacteria"/>
</dbReference>
<evidence type="ECO:0000256" key="1">
    <source>
        <dbReference type="SAM" id="SignalP"/>
    </source>
</evidence>
<organism evidence="2 3">
    <name type="scientific">Flavobacterium rivuli WB 3.3-2 = DSM 21788</name>
    <dbReference type="NCBI Taxonomy" id="1121895"/>
    <lineage>
        <taxon>Bacteria</taxon>
        <taxon>Pseudomonadati</taxon>
        <taxon>Bacteroidota</taxon>
        <taxon>Flavobacteriia</taxon>
        <taxon>Flavobacteriales</taxon>
        <taxon>Flavobacteriaceae</taxon>
        <taxon>Flavobacterium</taxon>
    </lineage>
</organism>
<dbReference type="EMBL" id="JRLX01000021">
    <property type="protein sequence ID" value="KGO85461.1"/>
    <property type="molecule type" value="Genomic_DNA"/>
</dbReference>
<sequence>MKSIFTTLLLVVSLALSAQQDECKSTVITKEDGVEVKSTREYLMYEKVFAGTSQFMFFSLTNSDGVPMLNFQFLAKGKDFPKVYCIDKASKIYLQLANGKIVTLISASEDQCSGLVYDSNEQNNIRILTATFLFAKGTIEDLEKSPISFIRVKYSTETVDYNMKKELDSESMKQKYYPENYFINTLKCIK</sequence>
<dbReference type="OrthoDB" id="1372254at2"/>
<comment type="caution">
    <text evidence="2">The sequence shown here is derived from an EMBL/GenBank/DDBJ whole genome shotgun (WGS) entry which is preliminary data.</text>
</comment>
<evidence type="ECO:0000313" key="3">
    <source>
        <dbReference type="Proteomes" id="UP000030152"/>
    </source>
</evidence>
<evidence type="ECO:0000313" key="2">
    <source>
        <dbReference type="EMBL" id="KGO85461.1"/>
    </source>
</evidence>
<reference evidence="2 3" key="1">
    <citation type="submission" date="2013-09" db="EMBL/GenBank/DDBJ databases">
        <authorList>
            <person name="Zeng Z."/>
            <person name="Chen C."/>
        </authorList>
    </citation>
    <scope>NUCLEOTIDE SEQUENCE [LARGE SCALE GENOMIC DNA]</scope>
    <source>
        <strain evidence="2 3">WB 3.3-2</strain>
    </source>
</reference>
<name>A0A0A2M1G4_9FLAO</name>